<accession>A0A1M6KT49</accession>
<evidence type="ECO:0000313" key="2">
    <source>
        <dbReference type="EMBL" id="SHJ62062.1"/>
    </source>
</evidence>
<evidence type="ECO:0008006" key="4">
    <source>
        <dbReference type="Google" id="ProtNLM"/>
    </source>
</evidence>
<proteinExistence type="predicted"/>
<reference evidence="2 3" key="1">
    <citation type="submission" date="2016-11" db="EMBL/GenBank/DDBJ databases">
        <authorList>
            <person name="Jaros S."/>
            <person name="Januszkiewicz K."/>
            <person name="Wedrychowicz H."/>
        </authorList>
    </citation>
    <scope>NUCLEOTIDE SEQUENCE [LARGE SCALE GENOMIC DNA]</scope>
    <source>
        <strain evidence="2 3">DSM 21864</strain>
    </source>
</reference>
<dbReference type="EMBL" id="FQZO01000006">
    <property type="protein sequence ID" value="SHJ62062.1"/>
    <property type="molecule type" value="Genomic_DNA"/>
</dbReference>
<sequence length="105" mass="12419">MSTAQWVIYTIVFSVVLFILYTILRVYVLHKLKVNRWIIFTLAIIVFLVPSLLKLQGLLWVSIQSGFFVLLFLWFVDLTKIQKIKDKQIKIKPKAKPNRVKNKDK</sequence>
<dbReference type="AlphaFoldDB" id="A0A1M6KT49"/>
<feature type="transmembrane region" description="Helical" evidence="1">
    <location>
        <begin position="59"/>
        <end position="78"/>
    </location>
</feature>
<organism evidence="2 3">
    <name type="scientific">Clostridium amylolyticum</name>
    <dbReference type="NCBI Taxonomy" id="1121298"/>
    <lineage>
        <taxon>Bacteria</taxon>
        <taxon>Bacillati</taxon>
        <taxon>Bacillota</taxon>
        <taxon>Clostridia</taxon>
        <taxon>Eubacteriales</taxon>
        <taxon>Clostridiaceae</taxon>
        <taxon>Clostridium</taxon>
    </lineage>
</organism>
<feature type="transmembrane region" description="Helical" evidence="1">
    <location>
        <begin position="34"/>
        <end position="53"/>
    </location>
</feature>
<evidence type="ECO:0000256" key="1">
    <source>
        <dbReference type="SAM" id="Phobius"/>
    </source>
</evidence>
<dbReference type="Proteomes" id="UP000184080">
    <property type="component" value="Unassembled WGS sequence"/>
</dbReference>
<name>A0A1M6KT49_9CLOT</name>
<dbReference type="STRING" id="1121298.SAMN05444401_3485"/>
<gene>
    <name evidence="2" type="ORF">SAMN05444401_3485</name>
</gene>
<keyword evidence="1" id="KW-1133">Transmembrane helix</keyword>
<keyword evidence="1" id="KW-0472">Membrane</keyword>
<keyword evidence="1" id="KW-0812">Transmembrane</keyword>
<dbReference type="RefSeq" id="WP_083599953.1">
    <property type="nucleotide sequence ID" value="NZ_FQZO01000006.1"/>
</dbReference>
<protein>
    <recommendedName>
        <fullName evidence="4">YlaH-like protein</fullName>
    </recommendedName>
</protein>
<feature type="transmembrane region" description="Helical" evidence="1">
    <location>
        <begin position="6"/>
        <end position="27"/>
    </location>
</feature>
<keyword evidence="3" id="KW-1185">Reference proteome</keyword>
<dbReference type="OrthoDB" id="1923861at2"/>
<evidence type="ECO:0000313" key="3">
    <source>
        <dbReference type="Proteomes" id="UP000184080"/>
    </source>
</evidence>